<organism evidence="4 5">
    <name type="scientific">Anatilimnocola aggregata</name>
    <dbReference type="NCBI Taxonomy" id="2528021"/>
    <lineage>
        <taxon>Bacteria</taxon>
        <taxon>Pseudomonadati</taxon>
        <taxon>Planctomycetota</taxon>
        <taxon>Planctomycetia</taxon>
        <taxon>Pirellulales</taxon>
        <taxon>Pirellulaceae</taxon>
        <taxon>Anatilimnocola</taxon>
    </lineage>
</organism>
<dbReference type="InterPro" id="IPR023155">
    <property type="entry name" value="Cyt_c-552/4"/>
</dbReference>
<dbReference type="KEGG" id="aagg:ETAA8_36750"/>
<keyword evidence="5" id="KW-1185">Reference proteome</keyword>
<feature type="chain" id="PRO_5021766438" description="Cytochrome c-552/4 domain-containing protein" evidence="2">
    <location>
        <begin position="20"/>
        <end position="469"/>
    </location>
</feature>
<dbReference type="SUPFAM" id="SSF48695">
    <property type="entry name" value="Multiheme cytochromes"/>
    <property type="match status" value="1"/>
</dbReference>
<reference evidence="4 5" key="1">
    <citation type="submission" date="2019-02" db="EMBL/GenBank/DDBJ databases">
        <title>Deep-cultivation of Planctomycetes and their phenomic and genomic characterization uncovers novel biology.</title>
        <authorList>
            <person name="Wiegand S."/>
            <person name="Jogler M."/>
            <person name="Boedeker C."/>
            <person name="Pinto D."/>
            <person name="Vollmers J."/>
            <person name="Rivas-Marin E."/>
            <person name="Kohn T."/>
            <person name="Peeters S.H."/>
            <person name="Heuer A."/>
            <person name="Rast P."/>
            <person name="Oberbeckmann S."/>
            <person name="Bunk B."/>
            <person name="Jeske O."/>
            <person name="Meyerdierks A."/>
            <person name="Storesund J.E."/>
            <person name="Kallscheuer N."/>
            <person name="Luecker S."/>
            <person name="Lage O.M."/>
            <person name="Pohl T."/>
            <person name="Merkel B.J."/>
            <person name="Hornburger P."/>
            <person name="Mueller R.-W."/>
            <person name="Bruemmer F."/>
            <person name="Labrenz M."/>
            <person name="Spormann A.M."/>
            <person name="Op den Camp H."/>
            <person name="Overmann J."/>
            <person name="Amann R."/>
            <person name="Jetten M.S.M."/>
            <person name="Mascher T."/>
            <person name="Medema M.H."/>
            <person name="Devos D.P."/>
            <person name="Kaster A.-K."/>
            <person name="Ovreas L."/>
            <person name="Rohde M."/>
            <person name="Galperin M.Y."/>
            <person name="Jogler C."/>
        </authorList>
    </citation>
    <scope>NUCLEOTIDE SEQUENCE [LARGE SCALE GENOMIC DNA]</scope>
    <source>
        <strain evidence="4 5">ETA_A8</strain>
    </source>
</reference>
<evidence type="ECO:0000313" key="5">
    <source>
        <dbReference type="Proteomes" id="UP000315017"/>
    </source>
</evidence>
<evidence type="ECO:0000313" key="4">
    <source>
        <dbReference type="EMBL" id="QDU28572.1"/>
    </source>
</evidence>
<name>A0A517YEG9_9BACT</name>
<proteinExistence type="predicted"/>
<dbReference type="InterPro" id="IPR036280">
    <property type="entry name" value="Multihaem_cyt_sf"/>
</dbReference>
<dbReference type="AlphaFoldDB" id="A0A517YEG9"/>
<dbReference type="EMBL" id="CP036274">
    <property type="protein sequence ID" value="QDU28572.1"/>
    <property type="molecule type" value="Genomic_DNA"/>
</dbReference>
<sequence length="469" mass="52491" precursor="true">MPGPLVSIALALATTAMTAAVGEETDAPKMMGSLSCSSVSCHGGQIDNIARPRPREEYVRWLQDDPHAQARATLQSDRFQTILSRASQRADGKPDPKMQARCNQCHDPVGMAAELTANHNLGHGISCESCHGNAEKWITRHYERDVNRAELLSLGMLDTKNLHTRGKACASCHVGSADQDMNHDMIAAGHPPLRYELTAFHDLIRHKHWDDSPERLQTRDFQVQLWAAGQVAGAQASLELLEARCGSVPERWPEFAEYNCFACHQRFRVSSSLLVAKRDPGRPDWSRWHLTFVESLQAADRSADNDSSLQTLRTIFSETFPPKQSQVLAASAAARRRFNNLTPDESFSAEKLLLTLSTSLSNPTGESDWETRSQQFLALVAAERTYRDELAKAQFFARLGSEEYNRRLTEHESVVADLTLVRTWLQFEGGSAKSVLSDEPQQFHEHRQELGPQLKTIADKMHGRMLLLK</sequence>
<dbReference type="PANTHER" id="PTHR35038">
    <property type="entry name" value="DISSIMILATORY SULFITE REDUCTASE SIRA"/>
    <property type="match status" value="1"/>
</dbReference>
<dbReference type="Gene3D" id="1.10.1130.10">
    <property type="entry name" value="Flavocytochrome C3, Chain A"/>
    <property type="match status" value="1"/>
</dbReference>
<dbReference type="PANTHER" id="PTHR35038:SF8">
    <property type="entry name" value="C-TYPE POLYHEME CYTOCHROME OMCC"/>
    <property type="match status" value="1"/>
</dbReference>
<accession>A0A517YEG9</accession>
<evidence type="ECO:0000256" key="1">
    <source>
        <dbReference type="ARBA" id="ARBA00022729"/>
    </source>
</evidence>
<feature type="domain" description="Cytochrome c-552/4" evidence="3">
    <location>
        <begin position="55"/>
        <end position="132"/>
    </location>
</feature>
<evidence type="ECO:0000259" key="3">
    <source>
        <dbReference type="Pfam" id="PF13435"/>
    </source>
</evidence>
<dbReference type="Proteomes" id="UP000315017">
    <property type="component" value="Chromosome"/>
</dbReference>
<dbReference type="Pfam" id="PF13435">
    <property type="entry name" value="Cytochrome_C554"/>
    <property type="match status" value="1"/>
</dbReference>
<dbReference type="InterPro" id="IPR051829">
    <property type="entry name" value="Multiheme_Cytochr_ET"/>
</dbReference>
<protein>
    <recommendedName>
        <fullName evidence="3">Cytochrome c-552/4 domain-containing protein</fullName>
    </recommendedName>
</protein>
<gene>
    <name evidence="4" type="ORF">ETAA8_36750</name>
</gene>
<feature type="signal peptide" evidence="2">
    <location>
        <begin position="1"/>
        <end position="19"/>
    </location>
</feature>
<keyword evidence="1 2" id="KW-0732">Signal</keyword>
<evidence type="ECO:0000256" key="2">
    <source>
        <dbReference type="SAM" id="SignalP"/>
    </source>
</evidence>